<dbReference type="EMBL" id="LZYE01000087">
    <property type="protein sequence ID" value="OFC37292.1"/>
    <property type="molecule type" value="Genomic_DNA"/>
</dbReference>
<accession>A0A1E7YP81</accession>
<name>A0A1E7YP81_9PROT</name>
<proteinExistence type="predicted"/>
<dbReference type="RefSeq" id="WP_070114237.1">
    <property type="nucleotide sequence ID" value="NZ_CP133598.1"/>
</dbReference>
<reference evidence="1 2" key="1">
    <citation type="submission" date="2016-06" db="EMBL/GenBank/DDBJ databases">
        <title>Gene turnover analysis identifies the evolutionary adaptation of the extremophile Acidithiobacillus caldus.</title>
        <authorList>
            <person name="Zhang X."/>
        </authorList>
    </citation>
    <scope>NUCLEOTIDE SEQUENCE [LARGE SCALE GENOMIC DNA]</scope>
    <source>
        <strain evidence="1 2">DX</strain>
    </source>
</reference>
<dbReference type="Proteomes" id="UP000175616">
    <property type="component" value="Unassembled WGS sequence"/>
</dbReference>
<gene>
    <name evidence="1" type="ORF">BAE27_04325</name>
</gene>
<evidence type="ECO:0000313" key="2">
    <source>
        <dbReference type="Proteomes" id="UP000175616"/>
    </source>
</evidence>
<comment type="caution">
    <text evidence="1">The sequence shown here is derived from an EMBL/GenBank/DDBJ whole genome shotgun (WGS) entry which is preliminary data.</text>
</comment>
<organism evidence="1 2">
    <name type="scientific">Acidithiobacillus caldus</name>
    <dbReference type="NCBI Taxonomy" id="33059"/>
    <lineage>
        <taxon>Bacteria</taxon>
        <taxon>Pseudomonadati</taxon>
        <taxon>Pseudomonadota</taxon>
        <taxon>Acidithiobacillia</taxon>
        <taxon>Acidithiobacillales</taxon>
        <taxon>Acidithiobacillaceae</taxon>
        <taxon>Acidithiobacillus</taxon>
    </lineage>
</organism>
<sequence length="85" mass="9690">MAQERGLPLTTFVRVMIEIGMGQLTVLEAMERFQDRNELIAREILARTMATAVQSGVDKEKLEKGRELAGQIIDSIRRQTEEERS</sequence>
<evidence type="ECO:0000313" key="1">
    <source>
        <dbReference type="EMBL" id="OFC37292.1"/>
    </source>
</evidence>
<dbReference type="AlphaFoldDB" id="A0A1E7YP81"/>
<protein>
    <submittedName>
        <fullName evidence="1">Uncharacterized protein</fullName>
    </submittedName>
</protein>